<dbReference type="Proteomes" id="UP001310594">
    <property type="component" value="Unassembled WGS sequence"/>
</dbReference>
<accession>A0AAN7VQR9</accession>
<evidence type="ECO:0000259" key="2">
    <source>
        <dbReference type="Pfam" id="PF01636"/>
    </source>
</evidence>
<dbReference type="AlphaFoldDB" id="A0AAN7VQR9"/>
<reference evidence="3" key="1">
    <citation type="submission" date="2023-08" db="EMBL/GenBank/DDBJ databases">
        <title>Black Yeasts Isolated from many extreme environments.</title>
        <authorList>
            <person name="Coleine C."/>
            <person name="Stajich J.E."/>
            <person name="Selbmann L."/>
        </authorList>
    </citation>
    <scope>NUCLEOTIDE SEQUENCE</scope>
    <source>
        <strain evidence="3">CCFEE 5810</strain>
    </source>
</reference>
<sequence length="410" mass="46134">MSSPTQASVDEGQQEQWGQVERMYSLDKHTFTKREVKQHEQSIRSNGERVGRPANSQSRLQNEFYILQYIRQHTDIPVPEPISCVEEDGITILKIARITDGSVLMEERVESDGAVVVEAVERQMTNHIIPALQKHRSRRMGGLNTTEQLVLPWLVSINYEDDSTWSRIPETEEPDFVLCHNDLGQHNIFIDPKTYTITYIIDWKYSGWYPAEWELPLWRYPPVQHNLNAHGRERAADVFDRLYESTAASDPTAPKRRGEEDEWMYGPFVGYGAWPGEVAEEQANEAEKGPTPLVDAPTVEAFEETATEKIGIGERQMVSGPPSQSAPASELPWDSSVVPQQLSHAEEGATTEAAGFKNPTKELTAVKQQLDLAEEVVDLLKQQLALAHSGVSLLKQQLLLIEQGGIEPQA</sequence>
<dbReference type="PANTHER" id="PTHR21310">
    <property type="entry name" value="AMINOGLYCOSIDE PHOSPHOTRANSFERASE-RELATED-RELATED"/>
    <property type="match status" value="1"/>
</dbReference>
<dbReference type="InterPro" id="IPR011009">
    <property type="entry name" value="Kinase-like_dom_sf"/>
</dbReference>
<proteinExistence type="predicted"/>
<dbReference type="EMBL" id="JAVRQU010000012">
    <property type="protein sequence ID" value="KAK5696865.1"/>
    <property type="molecule type" value="Genomic_DNA"/>
</dbReference>
<feature type="compositionally biased region" description="Basic and acidic residues" evidence="1">
    <location>
        <begin position="30"/>
        <end position="51"/>
    </location>
</feature>
<dbReference type="SUPFAM" id="SSF56112">
    <property type="entry name" value="Protein kinase-like (PK-like)"/>
    <property type="match status" value="1"/>
</dbReference>
<feature type="region of interest" description="Disordered" evidence="1">
    <location>
        <begin position="1"/>
        <end position="20"/>
    </location>
</feature>
<dbReference type="InterPro" id="IPR002575">
    <property type="entry name" value="Aminoglycoside_PTrfase"/>
</dbReference>
<organism evidence="3 4">
    <name type="scientific">Elasticomyces elasticus</name>
    <dbReference type="NCBI Taxonomy" id="574655"/>
    <lineage>
        <taxon>Eukaryota</taxon>
        <taxon>Fungi</taxon>
        <taxon>Dikarya</taxon>
        <taxon>Ascomycota</taxon>
        <taxon>Pezizomycotina</taxon>
        <taxon>Dothideomycetes</taxon>
        <taxon>Dothideomycetidae</taxon>
        <taxon>Mycosphaerellales</taxon>
        <taxon>Teratosphaeriaceae</taxon>
        <taxon>Elasticomyces</taxon>
    </lineage>
</organism>
<feature type="domain" description="Aminoglycoside phosphotransferase" evidence="2">
    <location>
        <begin position="49"/>
        <end position="215"/>
    </location>
</feature>
<dbReference type="Gene3D" id="3.90.1200.10">
    <property type="match status" value="1"/>
</dbReference>
<feature type="region of interest" description="Disordered" evidence="1">
    <location>
        <begin position="30"/>
        <end position="55"/>
    </location>
</feature>
<evidence type="ECO:0000256" key="1">
    <source>
        <dbReference type="SAM" id="MobiDB-lite"/>
    </source>
</evidence>
<name>A0AAN7VQR9_9PEZI</name>
<feature type="region of interest" description="Disordered" evidence="1">
    <location>
        <begin position="315"/>
        <end position="334"/>
    </location>
</feature>
<evidence type="ECO:0000313" key="3">
    <source>
        <dbReference type="EMBL" id="KAK5696865.1"/>
    </source>
</evidence>
<gene>
    <name evidence="3" type="ORF">LTR97_008171</name>
</gene>
<comment type="caution">
    <text evidence="3">The sequence shown here is derived from an EMBL/GenBank/DDBJ whole genome shotgun (WGS) entry which is preliminary data.</text>
</comment>
<evidence type="ECO:0000313" key="4">
    <source>
        <dbReference type="Proteomes" id="UP001310594"/>
    </source>
</evidence>
<dbReference type="Pfam" id="PF01636">
    <property type="entry name" value="APH"/>
    <property type="match status" value="1"/>
</dbReference>
<protein>
    <recommendedName>
        <fullName evidence="2">Aminoglycoside phosphotransferase domain-containing protein</fullName>
    </recommendedName>
</protein>
<dbReference type="PANTHER" id="PTHR21310:SF15">
    <property type="entry name" value="AMINOGLYCOSIDE PHOSPHOTRANSFERASE DOMAIN-CONTAINING PROTEIN"/>
    <property type="match status" value="1"/>
</dbReference>
<dbReference type="InterPro" id="IPR051678">
    <property type="entry name" value="AGP_Transferase"/>
</dbReference>